<name>T2IZN4_CROWT</name>
<comment type="caution">
    <text evidence="1">The sequence shown here is derived from an EMBL/GenBank/DDBJ whole genome shotgun (WGS) entry which is preliminary data.</text>
</comment>
<evidence type="ECO:0000313" key="1">
    <source>
        <dbReference type="EMBL" id="CCQ57590.1"/>
    </source>
</evidence>
<reference evidence="1 2" key="2">
    <citation type="submission" date="2013-09" db="EMBL/GenBank/DDBJ databases">
        <title>Whole genome comparison of six Crocosphaera watsonii strains with differing phenotypes.</title>
        <authorList>
            <person name="Bench S.R."/>
            <person name="Heller P."/>
            <person name="Frank I."/>
            <person name="Arciniega M."/>
            <person name="Shilova I.N."/>
            <person name="Zehr J.P."/>
        </authorList>
    </citation>
    <scope>NUCLEOTIDE SEQUENCE [LARGE SCALE GENOMIC DNA]</scope>
    <source>
        <strain evidence="1 2">WH 0005</strain>
    </source>
</reference>
<dbReference type="EMBL" id="CAQL01000848">
    <property type="protein sequence ID" value="CCQ57590.1"/>
    <property type="molecule type" value="Genomic_DNA"/>
</dbReference>
<protein>
    <submittedName>
        <fullName evidence="1">Uncharacterized protein</fullName>
    </submittedName>
</protein>
<gene>
    <name evidence="1" type="ORF">CWATWH0005_5170</name>
</gene>
<organism evidence="1 2">
    <name type="scientific">Crocosphaera watsonii WH 0005</name>
    <dbReference type="NCBI Taxonomy" id="423472"/>
    <lineage>
        <taxon>Bacteria</taxon>
        <taxon>Bacillati</taxon>
        <taxon>Cyanobacteriota</taxon>
        <taxon>Cyanophyceae</taxon>
        <taxon>Oscillatoriophycideae</taxon>
        <taxon>Chroococcales</taxon>
        <taxon>Aphanothecaceae</taxon>
        <taxon>Crocosphaera</taxon>
    </lineage>
</organism>
<reference evidence="1 2" key="1">
    <citation type="submission" date="2013-01" db="EMBL/GenBank/DDBJ databases">
        <authorList>
            <person name="Bench S."/>
        </authorList>
    </citation>
    <scope>NUCLEOTIDE SEQUENCE [LARGE SCALE GENOMIC DNA]</scope>
    <source>
        <strain evidence="1 2">WH 0005</strain>
    </source>
</reference>
<sequence>MVSINRFAVGFNSISVVFCELPCQLPNAGYSRESGLISMDAAVTLELILASKVAPSLNNPTLDKANLEAF</sequence>
<dbReference type="AlphaFoldDB" id="T2IZN4"/>
<accession>T2IZN4</accession>
<dbReference type="Proteomes" id="UP000017981">
    <property type="component" value="Unassembled WGS sequence"/>
</dbReference>
<proteinExistence type="predicted"/>
<evidence type="ECO:0000313" key="2">
    <source>
        <dbReference type="Proteomes" id="UP000017981"/>
    </source>
</evidence>